<organism evidence="2">
    <name type="scientific">Salvia splendens</name>
    <name type="common">Scarlet sage</name>
    <dbReference type="NCBI Taxonomy" id="180675"/>
    <lineage>
        <taxon>Eukaryota</taxon>
        <taxon>Viridiplantae</taxon>
        <taxon>Streptophyta</taxon>
        <taxon>Embryophyta</taxon>
        <taxon>Tracheophyta</taxon>
        <taxon>Spermatophyta</taxon>
        <taxon>Magnoliopsida</taxon>
        <taxon>eudicotyledons</taxon>
        <taxon>Gunneridae</taxon>
        <taxon>Pentapetalae</taxon>
        <taxon>asterids</taxon>
        <taxon>lamiids</taxon>
        <taxon>Lamiales</taxon>
        <taxon>Lamiaceae</taxon>
        <taxon>Nepetoideae</taxon>
        <taxon>Mentheae</taxon>
        <taxon>Salviinae</taxon>
        <taxon>Salvia</taxon>
        <taxon>Salvia subgen. Calosphace</taxon>
        <taxon>core Calosphace</taxon>
    </lineage>
</organism>
<reference evidence="2" key="2">
    <citation type="submission" date="2020-08" db="EMBL/GenBank/DDBJ databases">
        <title>Plant Genome Project.</title>
        <authorList>
            <person name="Zhang R.-G."/>
        </authorList>
    </citation>
    <scope>NUCLEOTIDE SEQUENCE</scope>
    <source>
        <strain evidence="2">Huo1</strain>
        <tissue evidence="2">Leaf</tissue>
    </source>
</reference>
<feature type="domain" description="Reverse transcriptase Ty1/copia-type" evidence="1">
    <location>
        <begin position="66"/>
        <end position="167"/>
    </location>
</feature>
<evidence type="ECO:0000313" key="3">
    <source>
        <dbReference type="Proteomes" id="UP000298416"/>
    </source>
</evidence>
<name>A0A8X8XE95_SALSN</name>
<dbReference type="AlphaFoldDB" id="A0A8X8XE95"/>
<dbReference type="InterPro" id="IPR043502">
    <property type="entry name" value="DNA/RNA_pol_sf"/>
</dbReference>
<reference evidence="2" key="1">
    <citation type="submission" date="2018-01" db="EMBL/GenBank/DDBJ databases">
        <authorList>
            <person name="Mao J.F."/>
        </authorList>
    </citation>
    <scope>NUCLEOTIDE SEQUENCE</scope>
    <source>
        <strain evidence="2">Huo1</strain>
        <tissue evidence="2">Leaf</tissue>
    </source>
</reference>
<comment type="caution">
    <text evidence="2">The sequence shown here is derived from an EMBL/GenBank/DDBJ whole genome shotgun (WGS) entry which is preliminary data.</text>
</comment>
<dbReference type="InterPro" id="IPR013103">
    <property type="entry name" value="RVT_2"/>
</dbReference>
<gene>
    <name evidence="2" type="ORF">SASPL_129322</name>
</gene>
<dbReference type="EMBL" id="PNBA02000010">
    <property type="protein sequence ID" value="KAG6411244.1"/>
    <property type="molecule type" value="Genomic_DNA"/>
</dbReference>
<keyword evidence="3" id="KW-1185">Reference proteome</keyword>
<evidence type="ECO:0000259" key="1">
    <source>
        <dbReference type="Pfam" id="PF07727"/>
    </source>
</evidence>
<protein>
    <recommendedName>
        <fullName evidence="1">Reverse transcriptase Ty1/copia-type domain-containing protein</fullName>
    </recommendedName>
</protein>
<dbReference type="SUPFAM" id="SSF56672">
    <property type="entry name" value="DNA/RNA polymerases"/>
    <property type="match status" value="1"/>
</dbReference>
<accession>A0A8X8XE95</accession>
<evidence type="ECO:0000313" key="2">
    <source>
        <dbReference type="EMBL" id="KAG6411244.1"/>
    </source>
</evidence>
<sequence length="181" mass="20758">MQEELTALEKTNTWKIMHLPPGKIPIDCKWVYKGIDFLDTFSPVAKLTTLKFLLALAAVYDCSTGPKLVCKINKSLYGLKQASRQWYLKLSEVLAKFGLQQSASDHSFFFKKDSSMFFGVVVYVDDMMIAMNKLDMTEAFKNFLSQVFKFKDLGVPKYFLGLEIANEICDGSYQRCRPIRM</sequence>
<dbReference type="Proteomes" id="UP000298416">
    <property type="component" value="Unassembled WGS sequence"/>
</dbReference>
<proteinExistence type="predicted"/>
<dbReference type="Pfam" id="PF07727">
    <property type="entry name" value="RVT_2"/>
    <property type="match status" value="1"/>
</dbReference>